<keyword evidence="2" id="KW-1185">Reference proteome</keyword>
<protein>
    <submittedName>
        <fullName evidence="1">Uncharacterized protein</fullName>
    </submittedName>
</protein>
<evidence type="ECO:0000313" key="1">
    <source>
        <dbReference type="EMBL" id="KAF2199123.1"/>
    </source>
</evidence>
<proteinExistence type="predicted"/>
<dbReference type="Proteomes" id="UP000799536">
    <property type="component" value="Unassembled WGS sequence"/>
</dbReference>
<accession>A0A9P4JMD8</accession>
<organism evidence="1 2">
    <name type="scientific">Delitschia confertaspora ATCC 74209</name>
    <dbReference type="NCBI Taxonomy" id="1513339"/>
    <lineage>
        <taxon>Eukaryota</taxon>
        <taxon>Fungi</taxon>
        <taxon>Dikarya</taxon>
        <taxon>Ascomycota</taxon>
        <taxon>Pezizomycotina</taxon>
        <taxon>Dothideomycetes</taxon>
        <taxon>Pleosporomycetidae</taxon>
        <taxon>Pleosporales</taxon>
        <taxon>Delitschiaceae</taxon>
        <taxon>Delitschia</taxon>
    </lineage>
</organism>
<evidence type="ECO:0000313" key="2">
    <source>
        <dbReference type="Proteomes" id="UP000799536"/>
    </source>
</evidence>
<comment type="caution">
    <text evidence="1">The sequence shown here is derived from an EMBL/GenBank/DDBJ whole genome shotgun (WGS) entry which is preliminary data.</text>
</comment>
<dbReference type="AlphaFoldDB" id="A0A9P4JMD8"/>
<dbReference type="EMBL" id="ML994095">
    <property type="protein sequence ID" value="KAF2199123.1"/>
    <property type="molecule type" value="Genomic_DNA"/>
</dbReference>
<reference evidence="1" key="1">
    <citation type="journal article" date="2020" name="Stud. Mycol.">
        <title>101 Dothideomycetes genomes: a test case for predicting lifestyles and emergence of pathogens.</title>
        <authorList>
            <person name="Haridas S."/>
            <person name="Albert R."/>
            <person name="Binder M."/>
            <person name="Bloem J."/>
            <person name="Labutti K."/>
            <person name="Salamov A."/>
            <person name="Andreopoulos B."/>
            <person name="Baker S."/>
            <person name="Barry K."/>
            <person name="Bills G."/>
            <person name="Bluhm B."/>
            <person name="Cannon C."/>
            <person name="Castanera R."/>
            <person name="Culley D."/>
            <person name="Daum C."/>
            <person name="Ezra D."/>
            <person name="Gonzalez J."/>
            <person name="Henrissat B."/>
            <person name="Kuo A."/>
            <person name="Liang C."/>
            <person name="Lipzen A."/>
            <person name="Lutzoni F."/>
            <person name="Magnuson J."/>
            <person name="Mondo S."/>
            <person name="Nolan M."/>
            <person name="Ohm R."/>
            <person name="Pangilinan J."/>
            <person name="Park H.-J."/>
            <person name="Ramirez L."/>
            <person name="Alfaro M."/>
            <person name="Sun H."/>
            <person name="Tritt A."/>
            <person name="Yoshinaga Y."/>
            <person name="Zwiers L.-H."/>
            <person name="Turgeon B."/>
            <person name="Goodwin S."/>
            <person name="Spatafora J."/>
            <person name="Crous P."/>
            <person name="Grigoriev I."/>
        </authorList>
    </citation>
    <scope>NUCLEOTIDE SEQUENCE</scope>
    <source>
        <strain evidence="1">ATCC 74209</strain>
    </source>
</reference>
<gene>
    <name evidence="1" type="ORF">GQ43DRAFT_129768</name>
</gene>
<dbReference type="OrthoDB" id="3782602at2759"/>
<sequence>MSIVRKTFADHIPEWISRVTKGEENWDTCRITLEGHSHAVTAISSRQIASWSCLHPLTRQCGSGIQQRGHVAARSRAILTPSTL</sequence>
<name>A0A9P4JMD8_9PLEO</name>